<organism evidence="3 4">
    <name type="scientific">Colletotrichum spaethianum</name>
    <dbReference type="NCBI Taxonomy" id="700344"/>
    <lineage>
        <taxon>Eukaryota</taxon>
        <taxon>Fungi</taxon>
        <taxon>Dikarya</taxon>
        <taxon>Ascomycota</taxon>
        <taxon>Pezizomycotina</taxon>
        <taxon>Sordariomycetes</taxon>
        <taxon>Hypocreomycetidae</taxon>
        <taxon>Glomerellales</taxon>
        <taxon>Glomerellaceae</taxon>
        <taxon>Colletotrichum</taxon>
        <taxon>Colletotrichum spaethianum species complex</taxon>
    </lineage>
</organism>
<evidence type="ECO:0000259" key="2">
    <source>
        <dbReference type="Pfam" id="PF01757"/>
    </source>
</evidence>
<gene>
    <name evidence="3" type="ORF">ColSpa_03453</name>
</gene>
<proteinExistence type="predicted"/>
<dbReference type="InterPro" id="IPR002656">
    <property type="entry name" value="Acyl_transf_3_dom"/>
</dbReference>
<keyword evidence="1" id="KW-1133">Transmembrane helix</keyword>
<evidence type="ECO:0000256" key="1">
    <source>
        <dbReference type="SAM" id="Phobius"/>
    </source>
</evidence>
<dbReference type="Proteomes" id="UP001055115">
    <property type="component" value="Unassembled WGS sequence"/>
</dbReference>
<dbReference type="RefSeq" id="XP_049125622.1">
    <property type="nucleotide sequence ID" value="XM_049269665.1"/>
</dbReference>
<keyword evidence="4" id="KW-1185">Reference proteome</keyword>
<feature type="domain" description="Acyltransferase 3" evidence="2">
    <location>
        <begin position="97"/>
        <end position="162"/>
    </location>
</feature>
<dbReference type="GO" id="GO:0016747">
    <property type="term" value="F:acyltransferase activity, transferring groups other than amino-acyl groups"/>
    <property type="evidence" value="ECO:0007669"/>
    <property type="project" value="InterPro"/>
</dbReference>
<dbReference type="GeneID" id="73324255"/>
<evidence type="ECO:0000313" key="3">
    <source>
        <dbReference type="EMBL" id="GKT43272.1"/>
    </source>
</evidence>
<dbReference type="EMBL" id="BQXU01000007">
    <property type="protein sequence ID" value="GKT43272.1"/>
    <property type="molecule type" value="Genomic_DNA"/>
</dbReference>
<name>A0AA37LFK7_9PEZI</name>
<dbReference type="AlphaFoldDB" id="A0AA37LFK7"/>
<evidence type="ECO:0000313" key="4">
    <source>
        <dbReference type="Proteomes" id="UP001055115"/>
    </source>
</evidence>
<feature type="transmembrane region" description="Helical" evidence="1">
    <location>
        <begin position="142"/>
        <end position="163"/>
    </location>
</feature>
<dbReference type="Pfam" id="PF01757">
    <property type="entry name" value="Acyl_transf_3"/>
    <property type="match status" value="1"/>
</dbReference>
<accession>A0AA37LFK7</accession>
<keyword evidence="1" id="KW-0472">Membrane</keyword>
<comment type="caution">
    <text evidence="3">The sequence shown here is derived from an EMBL/GenBank/DDBJ whole genome shotgun (WGS) entry which is preliminary data.</text>
</comment>
<keyword evidence="1" id="KW-0812">Transmembrane</keyword>
<sequence length="165" mass="18765">MSKESLNNVRGWFFGARSDESYIALREDGERNRSMELPSNEDEAMPSPPRAWSYDSSWHPKDAVRRICWAVLPSFLARALGHVDKEGEIPMASPTSYLNGLRGLASFIVTIGHNTDDYLWIYRGWGETAEDRSLIQLPFIRLAYCGIYMVTIFFVISGFALTYSP</sequence>
<reference evidence="3 4" key="1">
    <citation type="submission" date="2022-03" db="EMBL/GenBank/DDBJ databases">
        <title>Genome data of Colletotrichum spp.</title>
        <authorList>
            <person name="Utami Y.D."/>
            <person name="Hiruma K."/>
        </authorList>
    </citation>
    <scope>NUCLEOTIDE SEQUENCE [LARGE SCALE GENOMIC DNA]</scope>
    <source>
        <strain evidence="3 4">MAFF 239500</strain>
    </source>
</reference>
<protein>
    <recommendedName>
        <fullName evidence="2">Acyltransferase 3 domain-containing protein</fullName>
    </recommendedName>
</protein>